<dbReference type="OrthoDB" id="482757at2"/>
<proteinExistence type="predicted"/>
<sequence>MSRLGVADLTAAWWRTAKVPQQRQNEVIRLIRRILAHKAEYLAVEEAAGVPWWFVAALHYRESNLDFDTYLGNGDPLDKPTRNVPAGRGPFATWHEGAIDALRLQGYVGLSWLDMATALRRAERFNGVAYRKMGLPSPYVWAATTIQRPGKYVRDHVFDPKAVDFQLGVAAIWKYLAPPIPVIAPNKAKGKAA</sequence>
<name>U5QE59_GLOK1</name>
<gene>
    <name evidence="1" type="ORF">GKIL_0917</name>
</gene>
<dbReference type="RefSeq" id="WP_023172223.1">
    <property type="nucleotide sequence ID" value="NC_022600.1"/>
</dbReference>
<protein>
    <submittedName>
        <fullName evidence="1">Uncharacterized protein</fullName>
    </submittedName>
</protein>
<dbReference type="PATRIC" id="fig|1183438.3.peg.907"/>
<dbReference type="STRING" id="1183438.GKIL_0917"/>
<dbReference type="eggNOG" id="COG5526">
    <property type="taxonomic scope" value="Bacteria"/>
</dbReference>
<dbReference type="HOGENOM" id="CLU_089960_0_0_3"/>
<reference evidence="1 2" key="1">
    <citation type="journal article" date="2013" name="PLoS ONE">
        <title>Cultivation and Complete Genome Sequencing of Gloeobacter kilaueensis sp. nov., from a Lava Cave in Kilauea Caldera, Hawai'i.</title>
        <authorList>
            <person name="Saw J.H."/>
            <person name="Schatz M."/>
            <person name="Brown M.V."/>
            <person name="Kunkel D.D."/>
            <person name="Foster J.S."/>
            <person name="Shick H."/>
            <person name="Christensen S."/>
            <person name="Hou S."/>
            <person name="Wan X."/>
            <person name="Donachie S.P."/>
        </authorList>
    </citation>
    <scope>NUCLEOTIDE SEQUENCE [LARGE SCALE GENOMIC DNA]</scope>
    <source>
        <strain evidence="2">JS</strain>
    </source>
</reference>
<keyword evidence="2" id="KW-1185">Reference proteome</keyword>
<dbReference type="EMBL" id="CP003587">
    <property type="protein sequence ID" value="AGY57163.1"/>
    <property type="molecule type" value="Genomic_DNA"/>
</dbReference>
<dbReference type="Proteomes" id="UP000017396">
    <property type="component" value="Chromosome"/>
</dbReference>
<dbReference type="AlphaFoldDB" id="U5QE59"/>
<evidence type="ECO:0000313" key="2">
    <source>
        <dbReference type="Proteomes" id="UP000017396"/>
    </source>
</evidence>
<organism evidence="1 2">
    <name type="scientific">Gloeobacter kilaueensis (strain ATCC BAA-2537 / CCAP 1431/1 / ULC 316 / JS1)</name>
    <dbReference type="NCBI Taxonomy" id="1183438"/>
    <lineage>
        <taxon>Bacteria</taxon>
        <taxon>Bacillati</taxon>
        <taxon>Cyanobacteriota</taxon>
        <taxon>Cyanophyceae</taxon>
        <taxon>Gloeobacterales</taxon>
        <taxon>Gloeobacteraceae</taxon>
        <taxon>Gloeobacter</taxon>
    </lineage>
</organism>
<dbReference type="KEGG" id="glj:GKIL_0917"/>
<accession>U5QE59</accession>
<evidence type="ECO:0000313" key="1">
    <source>
        <dbReference type="EMBL" id="AGY57163.1"/>
    </source>
</evidence>